<evidence type="ECO:0000256" key="3">
    <source>
        <dbReference type="ARBA" id="ARBA00022964"/>
    </source>
</evidence>
<evidence type="ECO:0000313" key="8">
    <source>
        <dbReference type="EMBL" id="CAJ1909421.1"/>
    </source>
</evidence>
<dbReference type="GO" id="GO:0004656">
    <property type="term" value="F:procollagen-proline 4-dioxygenase activity"/>
    <property type="evidence" value="ECO:0007669"/>
    <property type="project" value="TreeGrafter"/>
</dbReference>
<dbReference type="InterPro" id="IPR006620">
    <property type="entry name" value="Pro_4_hyd_alph"/>
</dbReference>
<evidence type="ECO:0000313" key="9">
    <source>
        <dbReference type="Proteomes" id="UP001295423"/>
    </source>
</evidence>
<comment type="caution">
    <text evidence="8">The sequence shown here is derived from an EMBL/GenBank/DDBJ whole genome shotgun (WGS) entry which is preliminary data.</text>
</comment>
<evidence type="ECO:0000256" key="6">
    <source>
        <dbReference type="SAM" id="MobiDB-lite"/>
    </source>
</evidence>
<dbReference type="EMBL" id="CAKOGP040000001">
    <property type="protein sequence ID" value="CAJ1909421.1"/>
    <property type="molecule type" value="Genomic_DNA"/>
</dbReference>
<evidence type="ECO:0000256" key="1">
    <source>
        <dbReference type="ARBA" id="ARBA00001961"/>
    </source>
</evidence>
<dbReference type="PANTHER" id="PTHR10869">
    <property type="entry name" value="PROLYL 4-HYDROXYLASE ALPHA SUBUNIT"/>
    <property type="match status" value="1"/>
</dbReference>
<comment type="cofactor">
    <cofactor evidence="1">
        <name>L-ascorbate</name>
        <dbReference type="ChEBI" id="CHEBI:38290"/>
    </cofactor>
</comment>
<keyword evidence="5" id="KW-0408">Iron</keyword>
<gene>
    <name evidence="8" type="ORF">CYCCA115_LOCUS541</name>
</gene>
<dbReference type="SMART" id="SM00702">
    <property type="entry name" value="P4Hc"/>
    <property type="match status" value="1"/>
</dbReference>
<name>A0AAD2FAY6_9STRA</name>
<reference evidence="8" key="1">
    <citation type="submission" date="2023-08" db="EMBL/GenBank/DDBJ databases">
        <authorList>
            <person name="Audoor S."/>
            <person name="Bilcke G."/>
        </authorList>
    </citation>
    <scope>NUCLEOTIDE SEQUENCE</scope>
</reference>
<dbReference type="InterPro" id="IPR045054">
    <property type="entry name" value="P4HA-like"/>
</dbReference>
<keyword evidence="9" id="KW-1185">Reference proteome</keyword>
<dbReference type="InterPro" id="IPR005123">
    <property type="entry name" value="Oxoglu/Fe-dep_dioxygenase_dom"/>
</dbReference>
<protein>
    <recommendedName>
        <fullName evidence="7">Fe2OG dioxygenase domain-containing protein</fullName>
    </recommendedName>
</protein>
<keyword evidence="4" id="KW-0560">Oxidoreductase</keyword>
<dbReference type="PANTHER" id="PTHR10869:SF226">
    <property type="entry name" value="PROLYL 4-HYDROXYLASE ALPHA SUBUNIT DOMAIN-CONTAINING PROTEIN"/>
    <property type="match status" value="1"/>
</dbReference>
<dbReference type="AlphaFoldDB" id="A0AAD2FAY6"/>
<evidence type="ECO:0000256" key="4">
    <source>
        <dbReference type="ARBA" id="ARBA00023002"/>
    </source>
</evidence>
<evidence type="ECO:0000259" key="7">
    <source>
        <dbReference type="PROSITE" id="PS51471"/>
    </source>
</evidence>
<dbReference type="GO" id="GO:0005783">
    <property type="term" value="C:endoplasmic reticulum"/>
    <property type="evidence" value="ECO:0007669"/>
    <property type="project" value="TreeGrafter"/>
</dbReference>
<keyword evidence="2" id="KW-0479">Metal-binding</keyword>
<accession>A0AAD2FAY6</accession>
<sequence>MAIKLSTASIFAIVIPVLLGLLFSNVKVSDLLFANPVSSPGGLEPTATPTTVAPEKCKQRFQVLFRSEADPFANVSVVLHQNGDPKHCGDTGSGSKFHALLYQNYVQLKDGACPAELDKYQVESLLTKTFSQLISTCAESGREDKGFLGFCDAGKDKTPILLDHNHLVPVKSELMGFSLPCRFHTREGLRISYMDQLTGLASSKPIDCEMVDTDDGDDANTQTCQVVEPEGLPSEIHLYAVPAGRVFMFAPDHVGEIFHLNHVNGALNKPIYLKVMSLEPRVFDVFNFFSREESQQLVDKAIAETSETHRIKRSSTGASGYNINSRRTSESGFDTHGSTSTIVKKRCFSALGFDEYIDSHGDGLQILRYNVTTAYNSHLDWIADNDQLAHDYQSAGVGGNRFATILMYMSDMGQEDGGETVFPHGWPEDLAESERLDKKTALANLRESPNGSVLKEGSWEESLVATCRSRLAVRPHSSRAVLFYSQHPNGEVDNKSLHGACPVLSGVKYAANLWVWNTPRQGFSGAPIKEKFRKEHENTVSSPTVEFKRITAVFQNTGEHEQMKNAKLHYENQFWGDLGPNDPALSVNTYEGHVWNIFVDGKIVKTWNISEKRGLDQTFTF</sequence>
<dbReference type="GO" id="GO:0005506">
    <property type="term" value="F:iron ion binding"/>
    <property type="evidence" value="ECO:0007669"/>
    <property type="project" value="InterPro"/>
</dbReference>
<organism evidence="8 9">
    <name type="scientific">Cylindrotheca closterium</name>
    <dbReference type="NCBI Taxonomy" id="2856"/>
    <lineage>
        <taxon>Eukaryota</taxon>
        <taxon>Sar</taxon>
        <taxon>Stramenopiles</taxon>
        <taxon>Ochrophyta</taxon>
        <taxon>Bacillariophyta</taxon>
        <taxon>Bacillariophyceae</taxon>
        <taxon>Bacillariophycidae</taxon>
        <taxon>Bacillariales</taxon>
        <taxon>Bacillariaceae</taxon>
        <taxon>Cylindrotheca</taxon>
    </lineage>
</organism>
<evidence type="ECO:0000256" key="5">
    <source>
        <dbReference type="ARBA" id="ARBA00023004"/>
    </source>
</evidence>
<feature type="domain" description="Fe2OG dioxygenase" evidence="7">
    <location>
        <begin position="360"/>
        <end position="519"/>
    </location>
</feature>
<feature type="region of interest" description="Disordered" evidence="6">
    <location>
        <begin position="315"/>
        <end position="335"/>
    </location>
</feature>
<dbReference type="Proteomes" id="UP001295423">
    <property type="component" value="Unassembled WGS sequence"/>
</dbReference>
<dbReference type="InterPro" id="IPR044862">
    <property type="entry name" value="Pro_4_hyd_alph_FE2OG_OXY"/>
</dbReference>
<dbReference type="GO" id="GO:0031418">
    <property type="term" value="F:L-ascorbic acid binding"/>
    <property type="evidence" value="ECO:0007669"/>
    <property type="project" value="InterPro"/>
</dbReference>
<evidence type="ECO:0000256" key="2">
    <source>
        <dbReference type="ARBA" id="ARBA00022723"/>
    </source>
</evidence>
<dbReference type="Gene3D" id="2.60.120.620">
    <property type="entry name" value="q2cbj1_9rhob like domain"/>
    <property type="match status" value="1"/>
</dbReference>
<keyword evidence="3" id="KW-0223">Dioxygenase</keyword>
<dbReference type="PROSITE" id="PS51471">
    <property type="entry name" value="FE2OG_OXY"/>
    <property type="match status" value="1"/>
</dbReference>
<proteinExistence type="predicted"/>
<dbReference type="Pfam" id="PF13640">
    <property type="entry name" value="2OG-FeII_Oxy_3"/>
    <property type="match status" value="1"/>
</dbReference>